<name>A0A3P9BFT9_9CICH</name>
<dbReference type="SUPFAM" id="SSF56436">
    <property type="entry name" value="C-type lectin-like"/>
    <property type="match status" value="1"/>
</dbReference>
<reference evidence="3" key="2">
    <citation type="submission" date="2025-08" db="UniProtKB">
        <authorList>
            <consortium name="Ensembl"/>
        </authorList>
    </citation>
    <scope>IDENTIFICATION</scope>
</reference>
<sequence length="177" mass="20325">MKLLIVSALLCAVMALTSAIDLEDEEGSSGTEELLLTGEDHVVKTPRRCPVGWKMYCKRCFLYVSQALSWAQAQKNCEQMKANLASVHSYREHKFIRKLIFRATRQCKPTWLGGSDAKANYIWTWIDGTNFRYTNWCHGKPINNYGHCLEMNFSAKKCWNGVFCSCLRPSVCVKKIW</sequence>
<dbReference type="PROSITE" id="PS50041">
    <property type="entry name" value="C_TYPE_LECTIN_2"/>
    <property type="match status" value="1"/>
</dbReference>
<dbReference type="Ensembl" id="ENSMZET00005009097.1">
    <property type="protein sequence ID" value="ENSMZEP00005008757.1"/>
    <property type="gene ID" value="ENSMZEG00005006660.1"/>
</dbReference>
<proteinExistence type="predicted"/>
<dbReference type="PANTHER" id="PTHR22803">
    <property type="entry name" value="MANNOSE, PHOSPHOLIPASE, LECTIN RECEPTOR RELATED"/>
    <property type="match status" value="1"/>
</dbReference>
<feature type="domain" description="C-type lectin" evidence="2">
    <location>
        <begin position="56"/>
        <end position="173"/>
    </location>
</feature>
<evidence type="ECO:0000256" key="1">
    <source>
        <dbReference type="SAM" id="SignalP"/>
    </source>
</evidence>
<dbReference type="SMART" id="SM00034">
    <property type="entry name" value="CLECT"/>
    <property type="match status" value="1"/>
</dbReference>
<evidence type="ECO:0000259" key="2">
    <source>
        <dbReference type="PROSITE" id="PS50041"/>
    </source>
</evidence>
<reference evidence="3 4" key="1">
    <citation type="journal article" date="2014" name="Nature">
        <title>The genomic substrate for adaptive radiation in African cichlid fish.</title>
        <authorList>
            <person name="Brawand D."/>
            <person name="Wagner C.E."/>
            <person name="Li Y.I."/>
            <person name="Malinsky M."/>
            <person name="Keller I."/>
            <person name="Fan S."/>
            <person name="Simakov O."/>
            <person name="Ng A.Y."/>
            <person name="Lim Z.W."/>
            <person name="Bezault E."/>
            <person name="Turner-Maier J."/>
            <person name="Johnson J."/>
            <person name="Alcazar R."/>
            <person name="Noh H.J."/>
            <person name="Russell P."/>
            <person name="Aken B."/>
            <person name="Alfoldi J."/>
            <person name="Amemiya C."/>
            <person name="Azzouzi N."/>
            <person name="Baroiller J.F."/>
            <person name="Barloy-Hubler F."/>
            <person name="Berlin A."/>
            <person name="Bloomquist R."/>
            <person name="Carleton K.L."/>
            <person name="Conte M.A."/>
            <person name="D'Cotta H."/>
            <person name="Eshel O."/>
            <person name="Gaffney L."/>
            <person name="Galibert F."/>
            <person name="Gante H.F."/>
            <person name="Gnerre S."/>
            <person name="Greuter L."/>
            <person name="Guyon R."/>
            <person name="Haddad N.S."/>
            <person name="Haerty W."/>
            <person name="Harris R.M."/>
            <person name="Hofmann H.A."/>
            <person name="Hourlier T."/>
            <person name="Hulata G."/>
            <person name="Jaffe D.B."/>
            <person name="Lara M."/>
            <person name="Lee A.P."/>
            <person name="MacCallum I."/>
            <person name="Mwaiko S."/>
            <person name="Nikaido M."/>
            <person name="Nishihara H."/>
            <person name="Ozouf-Costaz C."/>
            <person name="Penman D.J."/>
            <person name="Przybylski D."/>
            <person name="Rakotomanga M."/>
            <person name="Renn S.C.P."/>
            <person name="Ribeiro F.J."/>
            <person name="Ron M."/>
            <person name="Salzburger W."/>
            <person name="Sanchez-Pulido L."/>
            <person name="Santos M.E."/>
            <person name="Searle S."/>
            <person name="Sharpe T."/>
            <person name="Swofford R."/>
            <person name="Tan F.J."/>
            <person name="Williams L."/>
            <person name="Young S."/>
            <person name="Yin S."/>
            <person name="Okada N."/>
            <person name="Kocher T.D."/>
            <person name="Miska E.A."/>
            <person name="Lander E.S."/>
            <person name="Venkatesh B."/>
            <person name="Fernald R.D."/>
            <person name="Meyer A."/>
            <person name="Ponting C.P."/>
            <person name="Streelman J.T."/>
            <person name="Lindblad-Toh K."/>
            <person name="Seehausen O."/>
            <person name="Di Palma F."/>
        </authorList>
    </citation>
    <scope>NUCLEOTIDE SEQUENCE</scope>
</reference>
<reference evidence="3" key="3">
    <citation type="submission" date="2025-09" db="UniProtKB">
        <authorList>
            <consortium name="Ensembl"/>
        </authorList>
    </citation>
    <scope>IDENTIFICATION</scope>
</reference>
<dbReference type="CDD" id="cd00037">
    <property type="entry name" value="CLECT"/>
    <property type="match status" value="1"/>
</dbReference>
<evidence type="ECO:0000313" key="3">
    <source>
        <dbReference type="Ensembl" id="ENSMZEP00005008757.1"/>
    </source>
</evidence>
<evidence type="ECO:0000313" key="4">
    <source>
        <dbReference type="Proteomes" id="UP000265160"/>
    </source>
</evidence>
<dbReference type="InterPro" id="IPR001304">
    <property type="entry name" value="C-type_lectin-like"/>
</dbReference>
<dbReference type="SMR" id="A0A3P9BFT9"/>
<dbReference type="InterPro" id="IPR050111">
    <property type="entry name" value="C-type_lectin/snaclec_domain"/>
</dbReference>
<dbReference type="InterPro" id="IPR016186">
    <property type="entry name" value="C-type_lectin-like/link_sf"/>
</dbReference>
<dbReference type="GeneTree" id="ENSGT00940000161814"/>
<keyword evidence="4" id="KW-1185">Reference proteome</keyword>
<keyword evidence="1" id="KW-0732">Signal</keyword>
<dbReference type="Proteomes" id="UP000265160">
    <property type="component" value="LG3"/>
</dbReference>
<dbReference type="GeneID" id="101470591"/>
<dbReference type="InterPro" id="IPR002353">
    <property type="entry name" value="AntifreezeII"/>
</dbReference>
<feature type="chain" id="PRO_5018015352" evidence="1">
    <location>
        <begin position="20"/>
        <end position="177"/>
    </location>
</feature>
<protein>
    <submittedName>
        <fullName evidence="3">Type-2 ice-structuring protein-like</fullName>
    </submittedName>
</protein>
<dbReference type="Gene3D" id="3.10.100.10">
    <property type="entry name" value="Mannose-Binding Protein A, subunit A"/>
    <property type="match status" value="1"/>
</dbReference>
<dbReference type="InterPro" id="IPR016187">
    <property type="entry name" value="CTDL_fold"/>
</dbReference>
<dbReference type="PRINTS" id="PR00356">
    <property type="entry name" value="ANTIFREEZEII"/>
</dbReference>
<dbReference type="KEGG" id="mze:101470591"/>
<dbReference type="RefSeq" id="XP_004573266.2">
    <property type="nucleotide sequence ID" value="XM_004573209.2"/>
</dbReference>
<organism evidence="3 4">
    <name type="scientific">Maylandia zebra</name>
    <name type="common">zebra mbuna</name>
    <dbReference type="NCBI Taxonomy" id="106582"/>
    <lineage>
        <taxon>Eukaryota</taxon>
        <taxon>Metazoa</taxon>
        <taxon>Chordata</taxon>
        <taxon>Craniata</taxon>
        <taxon>Vertebrata</taxon>
        <taxon>Euteleostomi</taxon>
        <taxon>Actinopterygii</taxon>
        <taxon>Neopterygii</taxon>
        <taxon>Teleostei</taxon>
        <taxon>Neoteleostei</taxon>
        <taxon>Acanthomorphata</taxon>
        <taxon>Ovalentaria</taxon>
        <taxon>Cichlomorphae</taxon>
        <taxon>Cichliformes</taxon>
        <taxon>Cichlidae</taxon>
        <taxon>African cichlids</taxon>
        <taxon>Pseudocrenilabrinae</taxon>
        <taxon>Haplochromini</taxon>
        <taxon>Maylandia</taxon>
        <taxon>Maylandia zebra complex</taxon>
    </lineage>
</organism>
<dbReference type="AlphaFoldDB" id="A0A3P9BFT9"/>
<dbReference type="Pfam" id="PF00059">
    <property type="entry name" value="Lectin_C"/>
    <property type="match status" value="1"/>
</dbReference>
<accession>A0A3P9BFT9</accession>
<feature type="signal peptide" evidence="1">
    <location>
        <begin position="1"/>
        <end position="19"/>
    </location>
</feature>